<organism evidence="1 2">
    <name type="scientific">Microtetraspora fusca</name>
    <dbReference type="NCBI Taxonomy" id="1997"/>
    <lineage>
        <taxon>Bacteria</taxon>
        <taxon>Bacillati</taxon>
        <taxon>Actinomycetota</taxon>
        <taxon>Actinomycetes</taxon>
        <taxon>Streptosporangiales</taxon>
        <taxon>Streptosporangiaceae</taxon>
        <taxon>Microtetraspora</taxon>
    </lineage>
</organism>
<name>A0ABW6VI13_MICFU</name>
<keyword evidence="2" id="KW-1185">Reference proteome</keyword>
<dbReference type="EMBL" id="JBIAXI010000040">
    <property type="protein sequence ID" value="MFF4778996.1"/>
    <property type="molecule type" value="Genomic_DNA"/>
</dbReference>
<dbReference type="RefSeq" id="WP_387347639.1">
    <property type="nucleotide sequence ID" value="NZ_JBIAXI010000040.1"/>
</dbReference>
<reference evidence="1 2" key="1">
    <citation type="submission" date="2024-10" db="EMBL/GenBank/DDBJ databases">
        <title>The Natural Products Discovery Center: Release of the First 8490 Sequenced Strains for Exploring Actinobacteria Biosynthetic Diversity.</title>
        <authorList>
            <person name="Kalkreuter E."/>
            <person name="Kautsar S.A."/>
            <person name="Yang D."/>
            <person name="Bader C.D."/>
            <person name="Teijaro C.N."/>
            <person name="Fluegel L."/>
            <person name="Davis C.M."/>
            <person name="Simpson J.R."/>
            <person name="Lauterbach L."/>
            <person name="Steele A.D."/>
            <person name="Gui C."/>
            <person name="Meng S."/>
            <person name="Li G."/>
            <person name="Viehrig K."/>
            <person name="Ye F."/>
            <person name="Su P."/>
            <person name="Kiefer A.F."/>
            <person name="Nichols A."/>
            <person name="Cepeda A.J."/>
            <person name="Yan W."/>
            <person name="Fan B."/>
            <person name="Jiang Y."/>
            <person name="Adhikari A."/>
            <person name="Zheng C.-J."/>
            <person name="Schuster L."/>
            <person name="Cowan T.M."/>
            <person name="Smanski M.J."/>
            <person name="Chevrette M.G."/>
            <person name="De Carvalho L.P.S."/>
            <person name="Shen B."/>
        </authorList>
    </citation>
    <scope>NUCLEOTIDE SEQUENCE [LARGE SCALE GENOMIC DNA]</scope>
    <source>
        <strain evidence="1 2">NPDC001281</strain>
    </source>
</reference>
<proteinExistence type="predicted"/>
<protein>
    <submittedName>
        <fullName evidence="1">Uncharacterized protein</fullName>
    </submittedName>
</protein>
<evidence type="ECO:0000313" key="2">
    <source>
        <dbReference type="Proteomes" id="UP001602119"/>
    </source>
</evidence>
<comment type="caution">
    <text evidence="1">The sequence shown here is derived from an EMBL/GenBank/DDBJ whole genome shotgun (WGS) entry which is preliminary data.</text>
</comment>
<accession>A0ABW6VI13</accession>
<evidence type="ECO:0000313" key="1">
    <source>
        <dbReference type="EMBL" id="MFF4778996.1"/>
    </source>
</evidence>
<dbReference type="Proteomes" id="UP001602119">
    <property type="component" value="Unassembled WGS sequence"/>
</dbReference>
<sequence>MVIEWSRQEVLAAVRTCLSRAGAVTEGYSAVDVRPEPHDILVIFRWRLDPNLYAIPVEYPTVPQSPWTGLPVESAYEWAADVAGWLAEELSTGLVRRGRRTIRSGYVLLDPRDAPDVCPAGYCIGSVPPHATEAGSWLAEAGLDVTIPRKLLARGSLVCWLQAYVDNVRGEPFVGQAAASWEDEQRTTVRLDLVHVLPGIPPEVRDALVRLAVGEAAEAGALRVVTEIDDAALVGLGFRPATGDGLVLQTDSQRPAQTE</sequence>
<gene>
    <name evidence="1" type="ORF">ACFY05_39850</name>
</gene>